<dbReference type="EMBL" id="AP024601">
    <property type="protein sequence ID" value="BCU81093.1"/>
    <property type="molecule type" value="Genomic_DNA"/>
</dbReference>
<reference evidence="12" key="1">
    <citation type="journal article" date="2013" name="Int. J. Syst. Evol. Microbiol.">
        <title>Polycladomyces abyssicola gen. nov., sp. nov., a thermophilic filamentous bacterium isolated from hemipelagic sediment.</title>
        <authorList>
            <person name="Tsubouchi T."/>
            <person name="Shimane Y."/>
            <person name="Mori K."/>
            <person name="Usui K."/>
            <person name="Hiraki T."/>
            <person name="Tame A."/>
            <person name="Uematsu K."/>
            <person name="Maruyama T."/>
            <person name="Hatada Y."/>
        </authorList>
    </citation>
    <scope>NUCLEOTIDE SEQUENCE</scope>
    <source>
        <strain evidence="12">JIR-001</strain>
    </source>
</reference>
<feature type="region of interest" description="Disordered" evidence="11">
    <location>
        <begin position="1"/>
        <end position="25"/>
    </location>
</feature>
<dbReference type="AlphaFoldDB" id="A0A8D5ZN85"/>
<dbReference type="GO" id="GO:0070497">
    <property type="term" value="F:6-carboxytetrahydropterin synthase activity"/>
    <property type="evidence" value="ECO:0007669"/>
    <property type="project" value="UniProtKB-EC"/>
</dbReference>
<dbReference type="GO" id="GO:0046872">
    <property type="term" value="F:metal ion binding"/>
    <property type="evidence" value="ECO:0007669"/>
    <property type="project" value="UniProtKB-KW"/>
</dbReference>
<evidence type="ECO:0000256" key="7">
    <source>
        <dbReference type="ARBA" id="ARBA00022833"/>
    </source>
</evidence>
<dbReference type="KEGG" id="pabs:JIR001_08760"/>
<dbReference type="Pfam" id="PF01242">
    <property type="entry name" value="PTPS"/>
    <property type="match status" value="1"/>
</dbReference>
<evidence type="ECO:0000256" key="6">
    <source>
        <dbReference type="ARBA" id="ARBA00022723"/>
    </source>
</evidence>
<organism evidence="12 13">
    <name type="scientific">Polycladomyces abyssicola</name>
    <dbReference type="NCBI Taxonomy" id="1125966"/>
    <lineage>
        <taxon>Bacteria</taxon>
        <taxon>Bacillati</taxon>
        <taxon>Bacillota</taxon>
        <taxon>Bacilli</taxon>
        <taxon>Bacillales</taxon>
        <taxon>Thermoactinomycetaceae</taxon>
        <taxon>Polycladomyces</taxon>
    </lineage>
</organism>
<dbReference type="RefSeq" id="WP_212774376.1">
    <property type="nucleotide sequence ID" value="NZ_AP024601.1"/>
</dbReference>
<comment type="similarity">
    <text evidence="3">Belongs to the PTPS family. QueD subfamily.</text>
</comment>
<keyword evidence="13" id="KW-1185">Reference proteome</keyword>
<gene>
    <name evidence="12" type="primary">ygcM</name>
    <name evidence="12" type="ORF">JIR001_08760</name>
</gene>
<evidence type="ECO:0000256" key="8">
    <source>
        <dbReference type="ARBA" id="ARBA00023239"/>
    </source>
</evidence>
<dbReference type="Gene3D" id="3.30.479.10">
    <property type="entry name" value="6-pyruvoyl tetrahydropterin synthase/QueD"/>
    <property type="match status" value="1"/>
</dbReference>
<dbReference type="PANTHER" id="PTHR12589">
    <property type="entry name" value="PYRUVOYL TETRAHYDROBIOPTERIN SYNTHASE"/>
    <property type="match status" value="1"/>
</dbReference>
<evidence type="ECO:0000256" key="10">
    <source>
        <dbReference type="ARBA" id="ARBA00048807"/>
    </source>
</evidence>
<keyword evidence="6" id="KW-0479">Metal-binding</keyword>
<evidence type="ECO:0000256" key="3">
    <source>
        <dbReference type="ARBA" id="ARBA00008900"/>
    </source>
</evidence>
<evidence type="ECO:0000313" key="13">
    <source>
        <dbReference type="Proteomes" id="UP000677436"/>
    </source>
</evidence>
<dbReference type="EC" id="4.1.2.50" evidence="4"/>
<evidence type="ECO:0000256" key="11">
    <source>
        <dbReference type="SAM" id="MobiDB-lite"/>
    </source>
</evidence>
<comment type="pathway">
    <text evidence="2">Purine metabolism; 7-cyano-7-deazaguanine biosynthesis.</text>
</comment>
<dbReference type="Proteomes" id="UP000677436">
    <property type="component" value="Chromosome"/>
</dbReference>
<keyword evidence="8" id="KW-0456">Lyase</keyword>
<evidence type="ECO:0000256" key="4">
    <source>
        <dbReference type="ARBA" id="ARBA00012982"/>
    </source>
</evidence>
<proteinExistence type="inferred from homology"/>
<sequence>MSEKHLSDVNGTETTGESPAPGTYRFPPKLQVFGRDIQKEQLKYHHRRVAVEKSFTFDAAHHLHLYDGKCKSLHGHTYRLVLQVSGYVNEIGIVVDFKDLKQLVKERIMKPLDHQYLNEVLPPMNTSAENMIVWMWEQLEEGLANIGKPEQELRLEWLRLYETPTSSAFLKREWMVES</sequence>
<evidence type="ECO:0000256" key="2">
    <source>
        <dbReference type="ARBA" id="ARBA00005061"/>
    </source>
</evidence>
<protein>
    <recommendedName>
        <fullName evidence="5">6-carboxy-5,6,7,8-tetrahydropterin synthase</fullName>
        <ecNumber evidence="4">4.1.2.50</ecNumber>
    </recommendedName>
    <alternativeName>
        <fullName evidence="9">Queuosine biosynthesis protein QueD</fullName>
    </alternativeName>
</protein>
<accession>A0A8D5ZN85</accession>
<dbReference type="NCBIfam" id="TIGR03367">
    <property type="entry name" value="queuosine_QueD"/>
    <property type="match status" value="1"/>
</dbReference>
<reference evidence="12" key="2">
    <citation type="journal article" date="2021" name="Microbiol. Resour. Announc.">
        <title>Complete Genome Sequence of Polycladomyces abyssicola JIR-001T, Isolated from Hemipelagic Sediment in Deep Seawater.</title>
        <authorList>
            <person name="Tsubouchi T."/>
            <person name="Kaneko Y."/>
        </authorList>
    </citation>
    <scope>NUCLEOTIDE SEQUENCE</scope>
    <source>
        <strain evidence="12">JIR-001</strain>
    </source>
</reference>
<evidence type="ECO:0000256" key="9">
    <source>
        <dbReference type="ARBA" id="ARBA00031449"/>
    </source>
</evidence>
<dbReference type="UniPathway" id="UPA00391"/>
<name>A0A8D5ZN85_9BACL</name>
<dbReference type="InterPro" id="IPR007115">
    <property type="entry name" value="6-PTP_synth/QueD"/>
</dbReference>
<comment type="catalytic activity">
    <reaction evidence="10">
        <text>7,8-dihydroneopterin 3'-triphosphate + H2O = 6-carboxy-5,6,7,8-tetrahydropterin + triphosphate + acetaldehyde + 2 H(+)</text>
        <dbReference type="Rhea" id="RHEA:27966"/>
        <dbReference type="ChEBI" id="CHEBI:15343"/>
        <dbReference type="ChEBI" id="CHEBI:15377"/>
        <dbReference type="ChEBI" id="CHEBI:15378"/>
        <dbReference type="ChEBI" id="CHEBI:18036"/>
        <dbReference type="ChEBI" id="CHEBI:58462"/>
        <dbReference type="ChEBI" id="CHEBI:61032"/>
        <dbReference type="EC" id="4.1.2.50"/>
    </reaction>
</comment>
<dbReference type="InterPro" id="IPR038418">
    <property type="entry name" value="6-PTP_synth/QueD_sf"/>
</dbReference>
<dbReference type="PANTHER" id="PTHR12589:SF7">
    <property type="entry name" value="6-PYRUVOYL TETRAHYDROBIOPTERIN SYNTHASE"/>
    <property type="match status" value="1"/>
</dbReference>
<keyword evidence="7" id="KW-0862">Zinc</keyword>
<dbReference type="SUPFAM" id="SSF55620">
    <property type="entry name" value="Tetrahydrobiopterin biosynthesis enzymes-like"/>
    <property type="match status" value="1"/>
</dbReference>
<evidence type="ECO:0000256" key="1">
    <source>
        <dbReference type="ARBA" id="ARBA00001947"/>
    </source>
</evidence>
<evidence type="ECO:0000256" key="5">
    <source>
        <dbReference type="ARBA" id="ARBA00018141"/>
    </source>
</evidence>
<evidence type="ECO:0000313" key="12">
    <source>
        <dbReference type="EMBL" id="BCU81093.1"/>
    </source>
</evidence>
<comment type="cofactor">
    <cofactor evidence="1">
        <name>Zn(2+)</name>
        <dbReference type="ChEBI" id="CHEBI:29105"/>
    </cofactor>
</comment>